<feature type="chain" id="PRO_5035802907" evidence="1">
    <location>
        <begin position="23"/>
        <end position="357"/>
    </location>
</feature>
<dbReference type="PANTHER" id="PTHR31389:SF4">
    <property type="entry name" value="LD39211P"/>
    <property type="match status" value="1"/>
</dbReference>
<protein>
    <submittedName>
        <fullName evidence="2">Uncharacterized protein</fullName>
    </submittedName>
</protein>
<comment type="caution">
    <text evidence="2">The sequence shown here is derived from an EMBL/GenBank/DDBJ whole genome shotgun (WGS) entry which is preliminary data.</text>
</comment>
<dbReference type="PANTHER" id="PTHR31389">
    <property type="entry name" value="LD39211P"/>
    <property type="match status" value="1"/>
</dbReference>
<gene>
    <name evidence="2" type="ORF">CBOVIS_LOCUS1348</name>
</gene>
<sequence>MKTRNQRFILCLALVVALSIFAINRKFERSPFYTTLVDDVYVVPEECLCKSEKTGNIYNFCYSNPQNSTLQGIVFNCSHVDFMDDFGFFQNHEDTFYENVLKENRNEEDEIFVTACSNDHFLTGFDHYKIFRRSYPKNKVLFYGLDLSNNHQEKLKNEKYLEFRQFNTSKYPSYVKRWLDYRFKPLIIAEVIQEYKNIIWMDAHILIKNANLTNLVHSELANSITNDTIPLKSPILFFIHSSHSNFATLDQRLLDFFPTISLELLKTKGKGDQLGANIIYLSRTKKTFEILKWWILCALEKECMNPGDTTIHCHFDTNRFTKFANCFRYDQSVLNLLLINEYGDYHKYQSKYGYLIN</sequence>
<dbReference type="Pfam" id="PF07801">
    <property type="entry name" value="DUF1647"/>
    <property type="match status" value="1"/>
</dbReference>
<evidence type="ECO:0000256" key="1">
    <source>
        <dbReference type="SAM" id="SignalP"/>
    </source>
</evidence>
<accession>A0A8S1ED11</accession>
<evidence type="ECO:0000313" key="3">
    <source>
        <dbReference type="Proteomes" id="UP000494206"/>
    </source>
</evidence>
<dbReference type="AlphaFoldDB" id="A0A8S1ED11"/>
<dbReference type="EMBL" id="CADEPM010000001">
    <property type="protein sequence ID" value="CAB3398018.1"/>
    <property type="molecule type" value="Genomic_DNA"/>
</dbReference>
<evidence type="ECO:0000313" key="2">
    <source>
        <dbReference type="EMBL" id="CAB3398018.1"/>
    </source>
</evidence>
<dbReference type="Proteomes" id="UP000494206">
    <property type="component" value="Unassembled WGS sequence"/>
</dbReference>
<dbReference type="InterPro" id="IPR012444">
    <property type="entry name" value="DUF1647"/>
</dbReference>
<dbReference type="OrthoDB" id="10053392at2759"/>
<feature type="signal peptide" evidence="1">
    <location>
        <begin position="1"/>
        <end position="22"/>
    </location>
</feature>
<organism evidence="2 3">
    <name type="scientific">Caenorhabditis bovis</name>
    <dbReference type="NCBI Taxonomy" id="2654633"/>
    <lineage>
        <taxon>Eukaryota</taxon>
        <taxon>Metazoa</taxon>
        <taxon>Ecdysozoa</taxon>
        <taxon>Nematoda</taxon>
        <taxon>Chromadorea</taxon>
        <taxon>Rhabditida</taxon>
        <taxon>Rhabditina</taxon>
        <taxon>Rhabditomorpha</taxon>
        <taxon>Rhabditoidea</taxon>
        <taxon>Rhabditidae</taxon>
        <taxon>Peloderinae</taxon>
        <taxon>Caenorhabditis</taxon>
    </lineage>
</organism>
<keyword evidence="1" id="KW-0732">Signal</keyword>
<keyword evidence="3" id="KW-1185">Reference proteome</keyword>
<proteinExistence type="predicted"/>
<reference evidence="2 3" key="1">
    <citation type="submission" date="2020-04" db="EMBL/GenBank/DDBJ databases">
        <authorList>
            <person name="Laetsch R D."/>
            <person name="Stevens L."/>
            <person name="Kumar S."/>
            <person name="Blaxter L. M."/>
        </authorList>
    </citation>
    <scope>NUCLEOTIDE SEQUENCE [LARGE SCALE GENOMIC DNA]</scope>
</reference>
<name>A0A8S1ED11_9PELO</name>